<evidence type="ECO:0000256" key="1">
    <source>
        <dbReference type="ARBA" id="ARBA00006484"/>
    </source>
</evidence>
<dbReference type="RefSeq" id="WP_395416557.1">
    <property type="nucleotide sequence ID" value="NZ_JBIPKE010000013.1"/>
</dbReference>
<name>A0ABW7N660_9BACT</name>
<dbReference type="PRINTS" id="PR00081">
    <property type="entry name" value="GDHRDH"/>
</dbReference>
<dbReference type="EC" id="1.1.1.-" evidence="3"/>
<dbReference type="Pfam" id="PF13561">
    <property type="entry name" value="adh_short_C2"/>
    <property type="match status" value="1"/>
</dbReference>
<evidence type="ECO:0000256" key="2">
    <source>
        <dbReference type="ARBA" id="ARBA00023002"/>
    </source>
</evidence>
<keyword evidence="4" id="KW-1185">Reference proteome</keyword>
<gene>
    <name evidence="3" type="ORF">ACHKAR_05805</name>
</gene>
<comment type="caution">
    <text evidence="3">The sequence shown here is derived from an EMBL/GenBank/DDBJ whole genome shotgun (WGS) entry which is preliminary data.</text>
</comment>
<dbReference type="EMBL" id="JBIPKE010000013">
    <property type="protein sequence ID" value="MFH6982941.1"/>
    <property type="molecule type" value="Genomic_DNA"/>
</dbReference>
<dbReference type="InterPro" id="IPR051122">
    <property type="entry name" value="SDR_DHRS6-like"/>
</dbReference>
<reference evidence="3 4" key="1">
    <citation type="journal article" date="2013" name="Int. J. Syst. Evol. Microbiol.">
        <title>Marinoscillum luteum sp. nov., isolated from marine sediment.</title>
        <authorList>
            <person name="Cha I.T."/>
            <person name="Park S.J."/>
            <person name="Kim S.J."/>
            <person name="Kim J.G."/>
            <person name="Jung M.Y."/>
            <person name="Shin K.S."/>
            <person name="Kwon K.K."/>
            <person name="Yang S.H."/>
            <person name="Seo Y.S."/>
            <person name="Rhee S.K."/>
        </authorList>
    </citation>
    <scope>NUCLEOTIDE SEQUENCE [LARGE SCALE GENOMIC DNA]</scope>
    <source>
        <strain evidence="3 4">KCTC 23939</strain>
    </source>
</reference>
<organism evidence="3 4">
    <name type="scientific">Marinoscillum luteum</name>
    <dbReference type="NCBI Taxonomy" id="861051"/>
    <lineage>
        <taxon>Bacteria</taxon>
        <taxon>Pseudomonadati</taxon>
        <taxon>Bacteroidota</taxon>
        <taxon>Cytophagia</taxon>
        <taxon>Cytophagales</taxon>
        <taxon>Reichenbachiellaceae</taxon>
        <taxon>Marinoscillum</taxon>
    </lineage>
</organism>
<dbReference type="PANTHER" id="PTHR43477">
    <property type="entry name" value="DIHYDROANTICAPSIN 7-DEHYDROGENASE"/>
    <property type="match status" value="1"/>
</dbReference>
<sequence length="239" mass="25387">MASIGTFEGKNVLVVGGSSGIGKATLSKLREQGAEVYNVSRSPSHIQGISDILLDVLSDFSVIEGMPDRLDGLVYCPGSINLKPFQGLKYEDFLRDFEINVLGGIKVLKACVKNIKAAESSSIVFFSTVAVTQGMSFHSSVAASKGAIEGLVKSLAAEWSRSGIRVNAIAPSLTDTPMAQNLLSSDEKRKASEERHPLTGISTAEELAGTVMYLLSDVAHRVTGQVIHVDGGMSSIRPF</sequence>
<keyword evidence="2 3" id="KW-0560">Oxidoreductase</keyword>
<dbReference type="CDD" id="cd05233">
    <property type="entry name" value="SDR_c"/>
    <property type="match status" value="1"/>
</dbReference>
<evidence type="ECO:0000313" key="3">
    <source>
        <dbReference type="EMBL" id="MFH6982941.1"/>
    </source>
</evidence>
<comment type="similarity">
    <text evidence="1">Belongs to the short-chain dehydrogenases/reductases (SDR) family.</text>
</comment>
<dbReference type="InterPro" id="IPR036291">
    <property type="entry name" value="NAD(P)-bd_dom_sf"/>
</dbReference>
<dbReference type="PANTHER" id="PTHR43477:SF1">
    <property type="entry name" value="DIHYDROANTICAPSIN 7-DEHYDROGENASE"/>
    <property type="match status" value="1"/>
</dbReference>
<dbReference type="Proteomes" id="UP001610063">
    <property type="component" value="Unassembled WGS sequence"/>
</dbReference>
<dbReference type="GO" id="GO:0016491">
    <property type="term" value="F:oxidoreductase activity"/>
    <property type="evidence" value="ECO:0007669"/>
    <property type="project" value="UniProtKB-KW"/>
</dbReference>
<evidence type="ECO:0000313" key="4">
    <source>
        <dbReference type="Proteomes" id="UP001610063"/>
    </source>
</evidence>
<dbReference type="SUPFAM" id="SSF51735">
    <property type="entry name" value="NAD(P)-binding Rossmann-fold domains"/>
    <property type="match status" value="1"/>
</dbReference>
<proteinExistence type="inferred from homology"/>
<protein>
    <submittedName>
        <fullName evidence="3">SDR family NAD(P)-dependent oxidoreductase</fullName>
        <ecNumber evidence="3">1.1.1.-</ecNumber>
    </submittedName>
</protein>
<dbReference type="Gene3D" id="3.40.50.720">
    <property type="entry name" value="NAD(P)-binding Rossmann-like Domain"/>
    <property type="match status" value="1"/>
</dbReference>
<dbReference type="InterPro" id="IPR002347">
    <property type="entry name" value="SDR_fam"/>
</dbReference>
<accession>A0ABW7N660</accession>